<evidence type="ECO:0000259" key="3">
    <source>
        <dbReference type="PROSITE" id="PS50893"/>
    </source>
</evidence>
<dbReference type="SMART" id="SM00382">
    <property type="entry name" value="AAA"/>
    <property type="match status" value="2"/>
</dbReference>
<dbReference type="PROSITE" id="PS00211">
    <property type="entry name" value="ABC_TRANSPORTER_1"/>
    <property type="match status" value="1"/>
</dbReference>
<dbReference type="SUPFAM" id="SSF52540">
    <property type="entry name" value="P-loop containing nucleoside triphosphate hydrolases"/>
    <property type="match status" value="2"/>
</dbReference>
<dbReference type="InterPro" id="IPR003593">
    <property type="entry name" value="AAA+_ATPase"/>
</dbReference>
<evidence type="ECO:0000313" key="5">
    <source>
        <dbReference type="Proteomes" id="UP000254664"/>
    </source>
</evidence>
<keyword evidence="1" id="KW-0547">Nucleotide-binding</keyword>
<dbReference type="Gene3D" id="3.40.50.300">
    <property type="entry name" value="P-loop containing nucleotide triphosphate hydrolases"/>
    <property type="match status" value="2"/>
</dbReference>
<name>A0A381J3A0_9CLOT</name>
<evidence type="ECO:0000313" key="4">
    <source>
        <dbReference type="EMBL" id="SUY44856.1"/>
    </source>
</evidence>
<dbReference type="InterPro" id="IPR003439">
    <property type="entry name" value="ABC_transporter-like_ATP-bd"/>
</dbReference>
<dbReference type="RefSeq" id="WP_115639941.1">
    <property type="nucleotide sequence ID" value="NZ_UFWZ01000001.1"/>
</dbReference>
<keyword evidence="2" id="KW-0067">ATP-binding</keyword>
<dbReference type="GO" id="GO:0005524">
    <property type="term" value="F:ATP binding"/>
    <property type="evidence" value="ECO:0007669"/>
    <property type="project" value="UniProtKB-KW"/>
</dbReference>
<dbReference type="Proteomes" id="UP000254664">
    <property type="component" value="Unassembled WGS sequence"/>
</dbReference>
<evidence type="ECO:0000256" key="1">
    <source>
        <dbReference type="ARBA" id="ARBA00022741"/>
    </source>
</evidence>
<reference evidence="4 5" key="1">
    <citation type="submission" date="2018-06" db="EMBL/GenBank/DDBJ databases">
        <authorList>
            <consortium name="Pathogen Informatics"/>
            <person name="Doyle S."/>
        </authorList>
    </citation>
    <scope>NUCLEOTIDE SEQUENCE [LARGE SCALE GENOMIC DNA]</scope>
    <source>
        <strain evidence="4 5">NCTC9836</strain>
    </source>
</reference>
<dbReference type="Pfam" id="PF00005">
    <property type="entry name" value="ABC_tran"/>
    <property type="match status" value="2"/>
</dbReference>
<dbReference type="OrthoDB" id="9801441at2"/>
<accession>A0A381J3A0</accession>
<keyword evidence="5" id="KW-1185">Reference proteome</keyword>
<gene>
    <name evidence="4" type="primary">yheS_1</name>
    <name evidence="4" type="ORF">NCTC9836_00029</name>
</gene>
<organism evidence="4 5">
    <name type="scientific">Clostridium putrefaciens</name>
    <dbReference type="NCBI Taxonomy" id="99675"/>
    <lineage>
        <taxon>Bacteria</taxon>
        <taxon>Bacillati</taxon>
        <taxon>Bacillota</taxon>
        <taxon>Clostridia</taxon>
        <taxon>Eubacteriales</taxon>
        <taxon>Clostridiaceae</taxon>
        <taxon>Clostridium</taxon>
    </lineage>
</organism>
<dbReference type="NCBIfam" id="NF000355">
    <property type="entry name" value="ribo_prot_ABC_F"/>
    <property type="match status" value="1"/>
</dbReference>
<dbReference type="GO" id="GO:0016887">
    <property type="term" value="F:ATP hydrolysis activity"/>
    <property type="evidence" value="ECO:0007669"/>
    <property type="project" value="InterPro"/>
</dbReference>
<dbReference type="CDD" id="cd03221">
    <property type="entry name" value="ABCF_EF-3"/>
    <property type="match status" value="2"/>
</dbReference>
<feature type="domain" description="ABC transporter" evidence="3">
    <location>
        <begin position="5"/>
        <end position="220"/>
    </location>
</feature>
<dbReference type="EMBL" id="UFWZ01000001">
    <property type="protein sequence ID" value="SUY44856.1"/>
    <property type="molecule type" value="Genomic_DNA"/>
</dbReference>
<evidence type="ECO:0000256" key="2">
    <source>
        <dbReference type="ARBA" id="ARBA00022840"/>
    </source>
</evidence>
<proteinExistence type="predicted"/>
<dbReference type="PANTHER" id="PTHR42855:SF2">
    <property type="entry name" value="DRUG RESISTANCE ABC TRANSPORTER,ATP-BINDING PROTEIN"/>
    <property type="match status" value="1"/>
</dbReference>
<dbReference type="InterPro" id="IPR051309">
    <property type="entry name" value="ABCF_ATPase"/>
</dbReference>
<dbReference type="AlphaFoldDB" id="A0A381J3A0"/>
<dbReference type="Pfam" id="PF12848">
    <property type="entry name" value="ABC_tran_Xtn"/>
    <property type="match status" value="1"/>
</dbReference>
<dbReference type="InterPro" id="IPR027417">
    <property type="entry name" value="P-loop_NTPase"/>
</dbReference>
<protein>
    <submittedName>
        <fullName evidence="4">ABC transporter</fullName>
    </submittedName>
</protein>
<sequence>MAVLLSLINVNKEFGQNIILNNISFDIEEGDRIGLVGLNGSGKTTLANIICGGIKFDKGSIKWYKENIKVGYLKQDGSYTQKIIDEYHNEVRDEVNIKDFLQISSCLNIKRDINPLSQGEFNSLSGGEKMKLALANILSYNPNFLILDEPTNYIDYEGMQWIIEKAKSYKGTLLIISHDRYFLDSTVNKVIEISKGVTNTYYGNYSFYRDEKKRRYESEINQYNIQQYNKLKIEKEINKLKEWSQKAHKDSTKKQAVGLGKKEYFRAKAKKRDKQVKSKIKQLEKLNLEGIKKPKEDKRIDFKFNNAILKGTRIIEAFNIEKGFSSRILFKDSSFYIMRGERVGIFGPNGCGKTTLLKILLDKEKLDKGDVFLSKSVSIGYLSQEGLDIDEALSVIEMFDIKSRQQEGRLRKLLNNMGFDENMIIQKVSTLSYGEITRVRITKLIIKDLDLLIMDEPLNHLDIYSREKLEEALKDYEGTIILVSHDRYMIENLCNCLLVFKDNKIKKILGDPREHFDKIYVKEKENIFKSNKNQINHLKDAKDKKMLIENEISYVLGELSRLSKDSKEYNDMDKKFKDLINDKRKLDY</sequence>
<dbReference type="InterPro" id="IPR017871">
    <property type="entry name" value="ABC_transporter-like_CS"/>
</dbReference>
<dbReference type="PROSITE" id="PS50893">
    <property type="entry name" value="ABC_TRANSPORTER_2"/>
    <property type="match status" value="2"/>
</dbReference>
<dbReference type="PANTHER" id="PTHR42855">
    <property type="entry name" value="ABC TRANSPORTER ATP-BINDING SUBUNIT"/>
    <property type="match status" value="1"/>
</dbReference>
<dbReference type="InterPro" id="IPR032781">
    <property type="entry name" value="ABC_tran_Xtn"/>
</dbReference>
<feature type="domain" description="ABC transporter" evidence="3">
    <location>
        <begin position="315"/>
        <end position="527"/>
    </location>
</feature>